<dbReference type="Pfam" id="PF10225">
    <property type="entry name" value="NEMP"/>
    <property type="match status" value="1"/>
</dbReference>
<proteinExistence type="inferred from homology"/>
<keyword evidence="12" id="KW-1185">Reference proteome</keyword>
<evidence type="ECO:0000256" key="3">
    <source>
        <dbReference type="ARBA" id="ARBA00022692"/>
    </source>
</evidence>
<feature type="region of interest" description="Disordered" evidence="8">
    <location>
        <begin position="417"/>
        <end position="449"/>
    </location>
</feature>
<keyword evidence="5 9" id="KW-1133">Transmembrane helix</keyword>
<evidence type="ECO:0000256" key="9">
    <source>
        <dbReference type="SAM" id="Phobius"/>
    </source>
</evidence>
<dbReference type="PANTHER" id="PTHR13598:SF4">
    <property type="entry name" value="NUCLEAR ENVELOPE INTEGRAL MEMBRANE PROTEIN 1"/>
    <property type="match status" value="1"/>
</dbReference>
<dbReference type="GO" id="GO:0005637">
    <property type="term" value="C:nuclear inner membrane"/>
    <property type="evidence" value="ECO:0007669"/>
    <property type="project" value="UniProtKB-SubCell"/>
</dbReference>
<gene>
    <name evidence="11" type="ORF">fugu_007014</name>
</gene>
<name>A0A4Z2B333_9TELE</name>
<comment type="caution">
    <text evidence="11">The sequence shown here is derived from an EMBL/GenBank/DDBJ whole genome shotgun (WGS) entry which is preliminary data.</text>
</comment>
<keyword evidence="6 9" id="KW-0472">Membrane</keyword>
<evidence type="ECO:0000256" key="8">
    <source>
        <dbReference type="SAM" id="MobiDB-lite"/>
    </source>
</evidence>
<feature type="transmembrane region" description="Helical" evidence="9">
    <location>
        <begin position="178"/>
        <end position="202"/>
    </location>
</feature>
<feature type="transmembrane region" description="Helical" evidence="9">
    <location>
        <begin position="240"/>
        <end position="258"/>
    </location>
</feature>
<keyword evidence="7" id="KW-0539">Nucleus</keyword>
<evidence type="ECO:0008006" key="13">
    <source>
        <dbReference type="Google" id="ProtNLM"/>
    </source>
</evidence>
<evidence type="ECO:0000256" key="1">
    <source>
        <dbReference type="ARBA" id="ARBA00004575"/>
    </source>
</evidence>
<feature type="signal peptide" evidence="10">
    <location>
        <begin position="1"/>
        <end position="33"/>
    </location>
</feature>
<feature type="transmembrane region" description="Helical" evidence="9">
    <location>
        <begin position="278"/>
        <end position="303"/>
    </location>
</feature>
<evidence type="ECO:0000256" key="5">
    <source>
        <dbReference type="ARBA" id="ARBA00022989"/>
    </source>
</evidence>
<dbReference type="Proteomes" id="UP000516260">
    <property type="component" value="Chromosome 7"/>
</dbReference>
<feature type="transmembrane region" description="Helical" evidence="9">
    <location>
        <begin position="209"/>
        <end position="228"/>
    </location>
</feature>
<evidence type="ECO:0000256" key="4">
    <source>
        <dbReference type="ARBA" id="ARBA00022729"/>
    </source>
</evidence>
<comment type="similarity">
    <text evidence="2">Belongs to the NEMP family.</text>
</comment>
<comment type="subcellular location">
    <subcellularLocation>
        <location evidence="1">Nucleus inner membrane</location>
        <topology evidence="1">Multi-pass membrane protein</topology>
        <orientation evidence="1">Nucleoplasmic side</orientation>
    </subcellularLocation>
</comment>
<dbReference type="AlphaFoldDB" id="A0A4Z2B333"/>
<feature type="compositionally biased region" description="Acidic residues" evidence="8">
    <location>
        <begin position="417"/>
        <end position="434"/>
    </location>
</feature>
<keyword evidence="3 9" id="KW-0812">Transmembrane</keyword>
<organism evidence="11 12">
    <name type="scientific">Takifugu bimaculatus</name>
    <dbReference type="NCBI Taxonomy" id="433685"/>
    <lineage>
        <taxon>Eukaryota</taxon>
        <taxon>Metazoa</taxon>
        <taxon>Chordata</taxon>
        <taxon>Craniata</taxon>
        <taxon>Vertebrata</taxon>
        <taxon>Euteleostomi</taxon>
        <taxon>Actinopterygii</taxon>
        <taxon>Neopterygii</taxon>
        <taxon>Teleostei</taxon>
        <taxon>Neoteleostei</taxon>
        <taxon>Acanthomorphata</taxon>
        <taxon>Eupercaria</taxon>
        <taxon>Tetraodontiformes</taxon>
        <taxon>Tetradontoidea</taxon>
        <taxon>Tetraodontidae</taxon>
        <taxon>Takifugu</taxon>
    </lineage>
</organism>
<keyword evidence="4 10" id="KW-0732">Signal</keyword>
<feature type="transmembrane region" description="Helical" evidence="9">
    <location>
        <begin position="153"/>
        <end position="172"/>
    </location>
</feature>
<sequence>MAGQMRRTGCYLRRSANYVVLVVLLAALHQASHQNSGHKNPVTDLRDGENYVFSGSNRFCYQNTIAPTWRQTWTRVLIKVWSSEVFKVVIVDGEEQLQDLEKFSIWGWFQSVLHDRHNETIINIDLFSKKTCFKIDPVKNSQFTVKSIRKFDIYLFLVFLAGMLLFFLADSLSRSHLFFYSAGMSTGMIASLVILFFVLARLLPKKSPFYLLILGGWSFSVYAIQFVFRNLSVILQEHWHLALGYLVLVGFISFAVCYRYGPLVDEKNINILTWTLQLLGLLCIYLGIQIQQVAFAIIIAALISKNLEYPVALGAAAWGCICRKIRRVRQKPSPRPLLTEEEYQKQAEEETRRGLEELRKHCNSPDFSPWKTVSRLQSPKRFADFVEGSPHLMPNEVSMHVHEYGFGGSLFEGDFFDTDDDDDDDSNNYTEDDEVKLSAKRPDQGPRRRRCAQLFVSQTGSLKTAVGGSCTDFSTEGIPRTKHNGTTSLF</sequence>
<dbReference type="PANTHER" id="PTHR13598">
    <property type="entry name" value="AT07567P-RELATED"/>
    <property type="match status" value="1"/>
</dbReference>
<feature type="compositionally biased region" description="Basic and acidic residues" evidence="8">
    <location>
        <begin position="435"/>
        <end position="446"/>
    </location>
</feature>
<dbReference type="InterPro" id="IPR019358">
    <property type="entry name" value="NEMP_fam"/>
</dbReference>
<evidence type="ECO:0000313" key="11">
    <source>
        <dbReference type="EMBL" id="TNM86784.1"/>
    </source>
</evidence>
<feature type="chain" id="PRO_5021367817" description="Nuclear envelope integral membrane protein 1" evidence="10">
    <location>
        <begin position="34"/>
        <end position="490"/>
    </location>
</feature>
<evidence type="ECO:0000313" key="12">
    <source>
        <dbReference type="Proteomes" id="UP000516260"/>
    </source>
</evidence>
<evidence type="ECO:0000256" key="2">
    <source>
        <dbReference type="ARBA" id="ARBA00005748"/>
    </source>
</evidence>
<protein>
    <recommendedName>
        <fullName evidence="13">Nuclear envelope integral membrane protein 1</fullName>
    </recommendedName>
</protein>
<dbReference type="EMBL" id="SWLE01000020">
    <property type="protein sequence ID" value="TNM86784.1"/>
    <property type="molecule type" value="Genomic_DNA"/>
</dbReference>
<evidence type="ECO:0000256" key="7">
    <source>
        <dbReference type="ARBA" id="ARBA00023242"/>
    </source>
</evidence>
<reference evidence="11 12" key="1">
    <citation type="submission" date="2019-04" db="EMBL/GenBank/DDBJ databases">
        <title>The sequence and de novo assembly of Takifugu bimaculatus genome using PacBio and Hi-C technologies.</title>
        <authorList>
            <person name="Xu P."/>
            <person name="Liu B."/>
            <person name="Zhou Z."/>
        </authorList>
    </citation>
    <scope>NUCLEOTIDE SEQUENCE [LARGE SCALE GENOMIC DNA]</scope>
    <source>
        <strain evidence="11">TB-2018</strain>
        <tissue evidence="11">Muscle</tissue>
    </source>
</reference>
<evidence type="ECO:0000256" key="10">
    <source>
        <dbReference type="SAM" id="SignalP"/>
    </source>
</evidence>
<evidence type="ECO:0000256" key="6">
    <source>
        <dbReference type="ARBA" id="ARBA00023136"/>
    </source>
</evidence>
<accession>A0A4Z2B333</accession>